<keyword evidence="8" id="KW-1133">Transmembrane helix</keyword>
<keyword evidence="3" id="KW-0134">Cell wall</keyword>
<dbReference type="AlphaFoldDB" id="A0A4P5PGD1"/>
<feature type="domain" description="SpaA-like prealbumin fold" evidence="9">
    <location>
        <begin position="951"/>
        <end position="1060"/>
    </location>
</feature>
<protein>
    <recommendedName>
        <fullName evidence="9">SpaA-like prealbumin fold domain-containing protein</fullName>
    </recommendedName>
</protein>
<comment type="subcellular location">
    <subcellularLocation>
        <location evidence="1">Secreted</location>
        <location evidence="1">Cell wall</location>
    </subcellularLocation>
</comment>
<dbReference type="Pfam" id="PF17802">
    <property type="entry name" value="SpaA"/>
    <property type="match status" value="4"/>
</dbReference>
<evidence type="ECO:0000256" key="8">
    <source>
        <dbReference type="SAM" id="Phobius"/>
    </source>
</evidence>
<dbReference type="Gene3D" id="2.60.40.10">
    <property type="entry name" value="Immunoglobulins"/>
    <property type="match status" value="4"/>
</dbReference>
<evidence type="ECO:0000259" key="9">
    <source>
        <dbReference type="Pfam" id="PF17802"/>
    </source>
</evidence>
<dbReference type="InterPro" id="IPR011252">
    <property type="entry name" value="Fibrogen-bd_dom1"/>
</dbReference>
<evidence type="ECO:0000313" key="10">
    <source>
        <dbReference type="EMBL" id="GCF95348.1"/>
    </source>
</evidence>
<accession>A0A4P5PGD1</accession>
<dbReference type="OrthoDB" id="1744455at2"/>
<proteinExistence type="inferred from homology"/>
<comment type="caution">
    <text evidence="10">The sequence shown here is derived from an EMBL/GenBank/DDBJ whole genome shotgun (WGS) entry which is preliminary data.</text>
</comment>
<dbReference type="GO" id="GO:0007155">
    <property type="term" value="P:cell adhesion"/>
    <property type="evidence" value="ECO:0007669"/>
    <property type="project" value="InterPro"/>
</dbReference>
<dbReference type="Proteomes" id="UP000290567">
    <property type="component" value="Unassembled WGS sequence"/>
</dbReference>
<feature type="region of interest" description="Disordered" evidence="7">
    <location>
        <begin position="309"/>
        <end position="337"/>
    </location>
</feature>
<sequence length="1116" mass="122839">MDKPKTTWMVVLSILLILGSFLPIQTIAETLRSPESYTFSHMALLDAENQKLPTEISGSDTLRLSFDLAIEKNTSVSLSLPENSQTKDQHIYQAGELSIRVEDHQLQIVNDKDHEVSLEDLLLDFQLAKEVRAETAISLDFFEEVSFPLKIRPPNRSTTLSSLGGVTPFSGLDKTSTVNDMLLKDIYIIRSGNTKEYIVKDGVPQVPQPTVKVGDGVYFDYRFTVPSEANLKKDDYIIVDLPEEHFNFSTLSNKGPFYESGSNTKIGEIELIDVGGDKKLKIVFNENVEQKWNGLDDCFLTAYGTAGRETTDGEVGQSETGRYPIVIDPKPDEGNPGNPIGNLETITKNGGTYANSNAVYWTISLMMDSYKKALNGETPDFYQNVILEDQFDESLSNISVSMYMNIYTVTDDGKMAKDPIGQVQFIGPSGSNTLTPLQTLVQGAAESSADFEQRIRANLYPCYGITKENKLIANFRNLPNLTGSRSEGLLLFGNGTLSAKERIWKVIDDTVLAGRITAERGEKTKEAYERYFSHDNGGQYDNYPFGFNVRINAETSLGEGSVIENKAVVSWENNSEGKEGESNKITINNWGGGATRVPPTTFRLKKMDNDTKEILKNVEFELKKETSPGSGTYTTIANGIKKTDGSGVLLYENLTNGKYCLIEKNNPDPKYKEKLEIVPPDGIGEEGKYYFTIDRSAKEGIAVSAYNFLAVGKIKLIKEDAETDEKLNDAVFTLRNKDGTDVVSPNVSLETGKNYLYQYNDTTKTYTIVEDTPTSGTAGEITIEDLPLGEYYFQEERAPDGYTYDDDGKSSGAILSTDGQTVSVTRKNRKKIGQLDLIKTGPDGTKLDGAEFELYSVKGASNETKLGGTFITGKNYHYQYNRTAQAYEFIESNGIEGELHITGLPLGKYYLKETKAPDGFKITGNGKTAVKEITADGVTITFEMINELAEGDVTLIKKDATNDKNLKGAKFKVATDALGTIFFAPEELEVGDGTNPTGSYKAIKNGANWTFQLVSTVTPIGKLIIEGLPEGDYYFIETKAPDGYVQLSAAHKFTITAGQTAAENLVTIQNHPKGTLPKTGGTGKHLILGVGTLATMLVVGYFLSEQVRRKREGDRG</sequence>
<comment type="similarity">
    <text evidence="2">Belongs to the serine-aspartate repeat-containing protein (SDr) family.</text>
</comment>
<keyword evidence="8" id="KW-0812">Transmembrane</keyword>
<gene>
    <name evidence="10" type="ORF">NRIC_32390</name>
</gene>
<name>A0A4P5PGD1_9ENTE</name>
<dbReference type="EMBL" id="BJCC01000031">
    <property type="protein sequence ID" value="GCF95348.1"/>
    <property type="molecule type" value="Genomic_DNA"/>
</dbReference>
<keyword evidence="4" id="KW-0964">Secreted</keyword>
<evidence type="ECO:0000313" key="11">
    <source>
        <dbReference type="Proteomes" id="UP000290567"/>
    </source>
</evidence>
<evidence type="ECO:0000256" key="1">
    <source>
        <dbReference type="ARBA" id="ARBA00004191"/>
    </source>
</evidence>
<dbReference type="Gene3D" id="2.60.40.1280">
    <property type="match status" value="1"/>
</dbReference>
<dbReference type="PANTHER" id="PTHR36108:SF13">
    <property type="entry name" value="COLOSSIN-B-RELATED"/>
    <property type="match status" value="1"/>
</dbReference>
<feature type="domain" description="SpaA-like prealbumin fold" evidence="9">
    <location>
        <begin position="833"/>
        <end position="947"/>
    </location>
</feature>
<feature type="transmembrane region" description="Helical" evidence="8">
    <location>
        <begin position="1085"/>
        <end position="1103"/>
    </location>
</feature>
<evidence type="ECO:0000256" key="3">
    <source>
        <dbReference type="ARBA" id="ARBA00022512"/>
    </source>
</evidence>
<dbReference type="InterPro" id="IPR013783">
    <property type="entry name" value="Ig-like_fold"/>
</dbReference>
<evidence type="ECO:0000256" key="6">
    <source>
        <dbReference type="ARBA" id="ARBA00023088"/>
    </source>
</evidence>
<keyword evidence="11" id="KW-1185">Reference proteome</keyword>
<evidence type="ECO:0000256" key="4">
    <source>
        <dbReference type="ARBA" id="ARBA00022525"/>
    </source>
</evidence>
<evidence type="ECO:0000256" key="2">
    <source>
        <dbReference type="ARBA" id="ARBA00007257"/>
    </source>
</evidence>
<dbReference type="RefSeq" id="WP_146623744.1">
    <property type="nucleotide sequence ID" value="NZ_BJCC01000031.1"/>
</dbReference>
<evidence type="ECO:0000256" key="7">
    <source>
        <dbReference type="SAM" id="MobiDB-lite"/>
    </source>
</evidence>
<keyword evidence="5" id="KW-0732">Signal</keyword>
<dbReference type="InterPro" id="IPR008966">
    <property type="entry name" value="Adhesion_dom_sf"/>
</dbReference>
<dbReference type="InterPro" id="IPR041033">
    <property type="entry name" value="SpaA_PFL_dom_1"/>
</dbReference>
<evidence type="ECO:0000256" key="5">
    <source>
        <dbReference type="ARBA" id="ARBA00022729"/>
    </source>
</evidence>
<dbReference type="PANTHER" id="PTHR36108">
    <property type="entry name" value="COLOSSIN-B-RELATED"/>
    <property type="match status" value="1"/>
</dbReference>
<reference evidence="11" key="1">
    <citation type="submission" date="2019-02" db="EMBL/GenBank/DDBJ databases">
        <title>Draft genome sequence of Enterococcus sp. Gos25-1.</title>
        <authorList>
            <person name="Tanaka N."/>
            <person name="Shiwa Y."/>
            <person name="Fujita N."/>
        </authorList>
    </citation>
    <scope>NUCLEOTIDE SEQUENCE [LARGE SCALE GENOMIC DNA]</scope>
    <source>
        <strain evidence="11">Gos25-1</strain>
    </source>
</reference>
<keyword evidence="6" id="KW-0572">Peptidoglycan-anchor</keyword>
<dbReference type="SUPFAM" id="SSF49401">
    <property type="entry name" value="Bacterial adhesins"/>
    <property type="match status" value="1"/>
</dbReference>
<feature type="domain" description="SpaA-like prealbumin fold" evidence="9">
    <location>
        <begin position="601"/>
        <end position="668"/>
    </location>
</feature>
<keyword evidence="8" id="KW-0472">Membrane</keyword>
<organism evidence="10 11">
    <name type="scientific">Enterococcus florum</name>
    <dbReference type="NCBI Taxonomy" id="2480627"/>
    <lineage>
        <taxon>Bacteria</taxon>
        <taxon>Bacillati</taxon>
        <taxon>Bacillota</taxon>
        <taxon>Bacilli</taxon>
        <taxon>Lactobacillales</taxon>
        <taxon>Enterococcaceae</taxon>
        <taxon>Enterococcus</taxon>
    </lineage>
</organism>
<feature type="domain" description="SpaA-like prealbumin fold" evidence="9">
    <location>
        <begin position="712"/>
        <end position="828"/>
    </location>
</feature>